<dbReference type="OrthoDB" id="9805171at2"/>
<dbReference type="AlphaFoldDB" id="A0A4R2IVL5"/>
<evidence type="ECO:0000256" key="1">
    <source>
        <dbReference type="ARBA" id="ARBA00022603"/>
    </source>
</evidence>
<dbReference type="GO" id="GO:0032259">
    <property type="term" value="P:methylation"/>
    <property type="evidence" value="ECO:0007669"/>
    <property type="project" value="UniProtKB-KW"/>
</dbReference>
<proteinExistence type="predicted"/>
<sequence length="232" mass="25267">MFPVTESPVLHDIRAAYDAVAPLYAELFSNVLETLPMERAMLAAFAELVQAHNAGPVADIGCGPGHVTAHMHALGPTTFGIDLSAEMIALARRAHPDLRFDEGSMTALDLADEVLGGILAFYSIIHTPPRQLPAVFTEFQRVLAPGGHLLLGFFAGDNPLPQEFDHKVTLAYRWSSDSLAELLRQAGFVEVGRLQREPHQDERQFPQAQLLVRKPLAPPGAADTRPEHDTGP</sequence>
<feature type="region of interest" description="Disordered" evidence="3">
    <location>
        <begin position="196"/>
        <end position="232"/>
    </location>
</feature>
<dbReference type="PANTHER" id="PTHR43861">
    <property type="entry name" value="TRANS-ACONITATE 2-METHYLTRANSFERASE-RELATED"/>
    <property type="match status" value="1"/>
</dbReference>
<dbReference type="Proteomes" id="UP000295680">
    <property type="component" value="Unassembled WGS sequence"/>
</dbReference>
<gene>
    <name evidence="5" type="ORF">EV192_11471</name>
</gene>
<keyword evidence="6" id="KW-1185">Reference proteome</keyword>
<keyword evidence="5" id="KW-0830">Ubiquinone</keyword>
<dbReference type="PANTHER" id="PTHR43861:SF1">
    <property type="entry name" value="TRANS-ACONITATE 2-METHYLTRANSFERASE"/>
    <property type="match status" value="1"/>
</dbReference>
<evidence type="ECO:0000313" key="6">
    <source>
        <dbReference type="Proteomes" id="UP000295680"/>
    </source>
</evidence>
<protein>
    <submittedName>
        <fullName evidence="5">Ubiquinone/menaquinone biosynthesis C-methylase UbiE</fullName>
    </submittedName>
</protein>
<keyword evidence="2" id="KW-0808">Transferase</keyword>
<evidence type="ECO:0000259" key="4">
    <source>
        <dbReference type="Pfam" id="PF13649"/>
    </source>
</evidence>
<organism evidence="5 6">
    <name type="scientific">Actinocrispum wychmicini</name>
    <dbReference type="NCBI Taxonomy" id="1213861"/>
    <lineage>
        <taxon>Bacteria</taxon>
        <taxon>Bacillati</taxon>
        <taxon>Actinomycetota</taxon>
        <taxon>Actinomycetes</taxon>
        <taxon>Pseudonocardiales</taxon>
        <taxon>Pseudonocardiaceae</taxon>
        <taxon>Actinocrispum</taxon>
    </lineage>
</organism>
<reference evidence="5 6" key="1">
    <citation type="submission" date="2019-03" db="EMBL/GenBank/DDBJ databases">
        <title>Genomic Encyclopedia of Type Strains, Phase IV (KMG-IV): sequencing the most valuable type-strain genomes for metagenomic binning, comparative biology and taxonomic classification.</title>
        <authorList>
            <person name="Goeker M."/>
        </authorList>
    </citation>
    <scope>NUCLEOTIDE SEQUENCE [LARGE SCALE GENOMIC DNA]</scope>
    <source>
        <strain evidence="5 6">DSM 45934</strain>
    </source>
</reference>
<dbReference type="InterPro" id="IPR041698">
    <property type="entry name" value="Methyltransf_25"/>
</dbReference>
<evidence type="ECO:0000256" key="3">
    <source>
        <dbReference type="SAM" id="MobiDB-lite"/>
    </source>
</evidence>
<dbReference type="Pfam" id="PF13649">
    <property type="entry name" value="Methyltransf_25"/>
    <property type="match status" value="1"/>
</dbReference>
<dbReference type="Gene3D" id="3.40.50.150">
    <property type="entry name" value="Vaccinia Virus protein VP39"/>
    <property type="match status" value="1"/>
</dbReference>
<accession>A0A4R2IVL5</accession>
<dbReference type="SUPFAM" id="SSF53335">
    <property type="entry name" value="S-adenosyl-L-methionine-dependent methyltransferases"/>
    <property type="match status" value="1"/>
</dbReference>
<dbReference type="EMBL" id="SLWS01000014">
    <property type="protein sequence ID" value="TCO49701.1"/>
    <property type="molecule type" value="Genomic_DNA"/>
</dbReference>
<comment type="caution">
    <text evidence="5">The sequence shown here is derived from an EMBL/GenBank/DDBJ whole genome shotgun (WGS) entry which is preliminary data.</text>
</comment>
<dbReference type="CDD" id="cd02440">
    <property type="entry name" value="AdoMet_MTases"/>
    <property type="match status" value="1"/>
</dbReference>
<evidence type="ECO:0000256" key="2">
    <source>
        <dbReference type="ARBA" id="ARBA00022679"/>
    </source>
</evidence>
<dbReference type="GO" id="GO:0008168">
    <property type="term" value="F:methyltransferase activity"/>
    <property type="evidence" value="ECO:0007669"/>
    <property type="project" value="UniProtKB-KW"/>
</dbReference>
<feature type="domain" description="Methyltransferase" evidence="4">
    <location>
        <begin position="57"/>
        <end position="147"/>
    </location>
</feature>
<evidence type="ECO:0000313" key="5">
    <source>
        <dbReference type="EMBL" id="TCO49701.1"/>
    </source>
</evidence>
<keyword evidence="1 5" id="KW-0489">Methyltransferase</keyword>
<name>A0A4R2IVL5_9PSEU</name>
<dbReference type="InterPro" id="IPR029063">
    <property type="entry name" value="SAM-dependent_MTases_sf"/>
</dbReference>